<keyword evidence="2" id="KW-1185">Reference proteome</keyword>
<proteinExistence type="predicted"/>
<evidence type="ECO:0000313" key="2">
    <source>
        <dbReference type="Proteomes" id="UP001155586"/>
    </source>
</evidence>
<dbReference type="Gene3D" id="2.40.50.870">
    <property type="entry name" value="Protein of unknown function (DUF3299)"/>
    <property type="match status" value="1"/>
</dbReference>
<name>A0A9X3CHW3_9VIBR</name>
<evidence type="ECO:0000313" key="1">
    <source>
        <dbReference type="EMBL" id="MCW8336127.1"/>
    </source>
</evidence>
<dbReference type="InterPro" id="IPR021727">
    <property type="entry name" value="DUF3299"/>
</dbReference>
<dbReference type="RefSeq" id="WP_265689190.1">
    <property type="nucleotide sequence ID" value="NZ_JAKRRX010000182.1"/>
</dbReference>
<dbReference type="EMBL" id="JAKRRX010000182">
    <property type="protein sequence ID" value="MCW8336127.1"/>
    <property type="molecule type" value="Genomic_DNA"/>
</dbReference>
<dbReference type="Pfam" id="PF11736">
    <property type="entry name" value="DUF3299"/>
    <property type="match status" value="1"/>
</dbReference>
<gene>
    <name evidence="1" type="ORF">MD483_20150</name>
</gene>
<organism evidence="1 2">
    <name type="scientific">Vibrio paucivorans</name>
    <dbReference type="NCBI Taxonomy" id="2829489"/>
    <lineage>
        <taxon>Bacteria</taxon>
        <taxon>Pseudomonadati</taxon>
        <taxon>Pseudomonadota</taxon>
        <taxon>Gammaproteobacteria</taxon>
        <taxon>Vibrionales</taxon>
        <taxon>Vibrionaceae</taxon>
        <taxon>Vibrio</taxon>
    </lineage>
</organism>
<dbReference type="AlphaFoldDB" id="A0A9X3CHW3"/>
<dbReference type="Proteomes" id="UP001155586">
    <property type="component" value="Unassembled WGS sequence"/>
</dbReference>
<comment type="caution">
    <text evidence="1">The sequence shown here is derived from an EMBL/GenBank/DDBJ whole genome shotgun (WGS) entry which is preliminary data.</text>
</comment>
<sequence length="220" mass="24820">MAQYNKVLVFITAFFLSLGVFAQESKTLFWEDLLPQIDTIEDPFEALTLDQMYDLSTIAEFKHAQTQPDFEPSEAQLTEVKQAREQLKLGNMDVDYLFSMREKIAQQRKALATKPNTQALNGKRRIPGYITPLETDGSKVTQFFLVPTAGACIHTPPPPPNQLVLVTFPEGVELPSLETPFWVEGELISELTEQTVNYYDGASDVKSVYQMDASTVELYL</sequence>
<reference evidence="1" key="1">
    <citation type="submission" date="2022-02" db="EMBL/GenBank/DDBJ databases">
        <title>Vibrio sp. nov., a new bacterium isolated from Bohai sea, China.</title>
        <authorList>
            <person name="Yuan Y."/>
        </authorList>
    </citation>
    <scope>NUCLEOTIDE SEQUENCE</scope>
    <source>
        <strain evidence="1">DBSS07</strain>
    </source>
</reference>
<accession>A0A9X3CHW3</accession>
<protein>
    <submittedName>
        <fullName evidence="1">DUF3299 domain-containing protein</fullName>
    </submittedName>
</protein>